<feature type="region of interest" description="Disordered" evidence="1">
    <location>
        <begin position="99"/>
        <end position="119"/>
    </location>
</feature>
<sequence length="119" mass="13275">MAGWSEPWRRRGPVAAQLWRGADCQGGTRKEEKGRHQQLWRDYGGGVLFAKKKEHIDHAFGFVGSETTLDSESNNSIEGLIHDEDLTRQFGVGIGLDKCGKRDPSTSKGEGKELLDDYI</sequence>
<organism evidence="2 3">
    <name type="scientific">Stephania cephalantha</name>
    <dbReference type="NCBI Taxonomy" id="152367"/>
    <lineage>
        <taxon>Eukaryota</taxon>
        <taxon>Viridiplantae</taxon>
        <taxon>Streptophyta</taxon>
        <taxon>Embryophyta</taxon>
        <taxon>Tracheophyta</taxon>
        <taxon>Spermatophyta</taxon>
        <taxon>Magnoliopsida</taxon>
        <taxon>Ranunculales</taxon>
        <taxon>Menispermaceae</taxon>
        <taxon>Menispermoideae</taxon>
        <taxon>Cissampelideae</taxon>
        <taxon>Stephania</taxon>
    </lineage>
</organism>
<evidence type="ECO:0000313" key="2">
    <source>
        <dbReference type="EMBL" id="KAK9111704.1"/>
    </source>
</evidence>
<protein>
    <submittedName>
        <fullName evidence="2">Uncharacterized protein</fullName>
    </submittedName>
</protein>
<keyword evidence="3" id="KW-1185">Reference proteome</keyword>
<dbReference type="Proteomes" id="UP001419268">
    <property type="component" value="Unassembled WGS sequence"/>
</dbReference>
<gene>
    <name evidence="2" type="ORF">Scep_019223</name>
</gene>
<evidence type="ECO:0000256" key="1">
    <source>
        <dbReference type="SAM" id="MobiDB-lite"/>
    </source>
</evidence>
<name>A0AAP0IAE8_9MAGN</name>
<proteinExistence type="predicted"/>
<accession>A0AAP0IAE8</accession>
<dbReference type="EMBL" id="JBBNAG010000008">
    <property type="protein sequence ID" value="KAK9111704.1"/>
    <property type="molecule type" value="Genomic_DNA"/>
</dbReference>
<comment type="caution">
    <text evidence="2">The sequence shown here is derived from an EMBL/GenBank/DDBJ whole genome shotgun (WGS) entry which is preliminary data.</text>
</comment>
<dbReference type="AlphaFoldDB" id="A0AAP0IAE8"/>
<reference evidence="2 3" key="1">
    <citation type="submission" date="2024-01" db="EMBL/GenBank/DDBJ databases">
        <title>Genome assemblies of Stephania.</title>
        <authorList>
            <person name="Yang L."/>
        </authorList>
    </citation>
    <scope>NUCLEOTIDE SEQUENCE [LARGE SCALE GENOMIC DNA]</scope>
    <source>
        <strain evidence="2">JXDWG</strain>
        <tissue evidence="2">Leaf</tissue>
    </source>
</reference>
<evidence type="ECO:0000313" key="3">
    <source>
        <dbReference type="Proteomes" id="UP001419268"/>
    </source>
</evidence>